<accession>A0A6I6DHM2</accession>
<sequence length="149" mass="17432">MRVDRNKKGFNRYTSVNKSQIPEVKRGKETTFNQELANYQYIDSQQKLQDLINDIDKLVKKLNTNLNINDLMLYKKMVKAFLQEATSLAYLLEQQRGRGRKGRTLLISIKTVDQEVEKLINEFVNHKQGPMEVLETLDKIRGMLVDLMI</sequence>
<gene>
    <name evidence="1" type="ORF">SYNTR_1989</name>
</gene>
<dbReference type="RefSeq" id="WP_156204349.1">
    <property type="nucleotide sequence ID" value="NZ_CP046457.1"/>
</dbReference>
<dbReference type="InterPro" id="IPR024042">
    <property type="entry name" value="TM1646-like_dom_sf"/>
</dbReference>
<dbReference type="InterPro" id="IPR005585">
    <property type="entry name" value="DUF327"/>
</dbReference>
<evidence type="ECO:0000313" key="2">
    <source>
        <dbReference type="Proteomes" id="UP000426444"/>
    </source>
</evidence>
<dbReference type="SUPFAM" id="SSF158397">
    <property type="entry name" value="TM1646-like"/>
    <property type="match status" value="1"/>
</dbReference>
<name>A0A6I6DHM2_9FIRM</name>
<dbReference type="AlphaFoldDB" id="A0A6I6DHM2"/>
<proteinExistence type="predicted"/>
<dbReference type="Gene3D" id="1.20.120.490">
    <property type="entry name" value="Hypothetical protein TM1646-like domain"/>
    <property type="match status" value="1"/>
</dbReference>
<organism evidence="1 2">
    <name type="scientific">Candidatus Syntrophocurvum alkaliphilum</name>
    <dbReference type="NCBI Taxonomy" id="2293317"/>
    <lineage>
        <taxon>Bacteria</taxon>
        <taxon>Bacillati</taxon>
        <taxon>Bacillota</taxon>
        <taxon>Clostridia</taxon>
        <taxon>Eubacteriales</taxon>
        <taxon>Syntrophomonadaceae</taxon>
        <taxon>Candidatus Syntrophocurvum</taxon>
    </lineage>
</organism>
<dbReference type="Proteomes" id="UP000426444">
    <property type="component" value="Chromosome"/>
</dbReference>
<keyword evidence="2" id="KW-1185">Reference proteome</keyword>
<dbReference type="EMBL" id="CP046457">
    <property type="protein sequence ID" value="QGU00583.1"/>
    <property type="molecule type" value="Genomic_DNA"/>
</dbReference>
<dbReference type="Pfam" id="PF03885">
    <property type="entry name" value="DUF327"/>
    <property type="match status" value="1"/>
</dbReference>
<reference evidence="2" key="1">
    <citation type="journal article" date="2019" name="Microbiology">
        <title>Complete Genome Sequence of an Uncultured Bacterium of the Candidate Phylum Bipolaricaulota.</title>
        <authorList>
            <person name="Kadnikov V.V."/>
            <person name="Mardanov A.V."/>
            <person name="Beletsky A.V."/>
            <person name="Frank Y.A."/>
            <person name="Karnachuk O.V."/>
            <person name="Ravin N.V."/>
        </authorList>
    </citation>
    <scope>NUCLEOTIDE SEQUENCE [LARGE SCALE GENOMIC DNA]</scope>
</reference>
<dbReference type="KEGG" id="salq:SYNTR_1989"/>
<protein>
    <submittedName>
        <fullName evidence="1">DUF327 family protein YaaR</fullName>
    </submittedName>
</protein>
<dbReference type="OrthoDB" id="2081713at2"/>
<evidence type="ECO:0000313" key="1">
    <source>
        <dbReference type="EMBL" id="QGU00583.1"/>
    </source>
</evidence>